<dbReference type="InterPro" id="IPR046698">
    <property type="entry name" value="PedC-like"/>
</dbReference>
<dbReference type="Pfam" id="PF20207">
    <property type="entry name" value="DUF6568"/>
    <property type="match status" value="1"/>
</dbReference>
<reference evidence="1" key="2">
    <citation type="journal article" date="2016" name="FEBS Lett.">
        <title>Bacteriocin ASM1 is an O/S-diglycosylated, plasmid-encoded orthologue of glycocin F.</title>
        <authorList>
            <person name="Man P."/>
            <person name="Main P."/>
            <person name="Hata T."/>
            <person name="Loo T.S."/>
            <person name="Havlicek V."/>
            <person name="Patchett M.L."/>
            <person name="Norris G.E."/>
        </authorList>
    </citation>
    <scope>NUCLEOTIDE SEQUENCE</scope>
    <source>
        <strain evidence="1">A-1</strain>
        <plasmid evidence="1">pA1_ASM1</plasmid>
    </source>
</reference>
<dbReference type="SUPFAM" id="SSF52833">
    <property type="entry name" value="Thioredoxin-like"/>
    <property type="match status" value="1"/>
</dbReference>
<gene>
    <name evidence="1" type="primary">asmD</name>
</gene>
<evidence type="ECO:0000313" key="1">
    <source>
        <dbReference type="EMBL" id="AOF43523.1"/>
    </source>
</evidence>
<sequence>MKTLIKNKTSLILLSLLIFSVVVGIFSLALTKHNSILHEQTLQSEIRSGSTTNTLIYKDLNSITVPSFKKMVAEKNNFIVYIGRPTCSDCNLFDPILINELKKEHMTTQVTFLNVAWERQKKWATWVQFKKNYGFEQTPALIHYRNGKVFSIIQWEQNNGISREALHLWLTNQKKTI</sequence>
<dbReference type="CDD" id="cd02947">
    <property type="entry name" value="TRX_family"/>
    <property type="match status" value="1"/>
</dbReference>
<reference evidence="1" key="1">
    <citation type="journal article" date="2010" name="Int. J. Food Microbiol.">
        <title>Isolation and characterization of plantaricin ASM1: a new bacteriocin produced by Lactobacillus plantarum A-1.</title>
        <authorList>
            <person name="Hata T."/>
            <person name="Tanaka R."/>
            <person name="Ohmomo S."/>
        </authorList>
    </citation>
    <scope>NUCLEOTIDE SEQUENCE</scope>
    <source>
        <strain evidence="1">A-1</strain>
        <plasmid evidence="1">pA1_ASM1</plasmid>
    </source>
</reference>
<dbReference type="InterPro" id="IPR036249">
    <property type="entry name" value="Thioredoxin-like_sf"/>
</dbReference>
<accession>A0A1B3IR29</accession>
<dbReference type="RefSeq" id="WP_172687981.1">
    <property type="nucleotide sequence ID" value="NZ_KU896918.1"/>
</dbReference>
<geneLocation type="plasmid" evidence="1">
    <name>pA1_ASM1</name>
</geneLocation>
<keyword evidence="1" id="KW-0614">Plasmid</keyword>
<name>A0A1B3IR29_LACPN</name>
<proteinExistence type="predicted"/>
<dbReference type="EMBL" id="KU896918">
    <property type="protein sequence ID" value="AOF43523.1"/>
    <property type="molecule type" value="Genomic_DNA"/>
</dbReference>
<dbReference type="Gene3D" id="3.40.30.10">
    <property type="entry name" value="Glutaredoxin"/>
    <property type="match status" value="1"/>
</dbReference>
<protein>
    <submittedName>
        <fullName evidence="1">AsmD</fullName>
    </submittedName>
</protein>
<organism evidence="1">
    <name type="scientific">Lactiplantibacillus plantarum</name>
    <name type="common">Lactobacillus plantarum</name>
    <dbReference type="NCBI Taxonomy" id="1590"/>
    <lineage>
        <taxon>Bacteria</taxon>
        <taxon>Bacillati</taxon>
        <taxon>Bacillota</taxon>
        <taxon>Bacilli</taxon>
        <taxon>Lactobacillales</taxon>
        <taxon>Lactobacillaceae</taxon>
        <taxon>Lactiplantibacillus</taxon>
    </lineage>
</organism>
<dbReference type="AlphaFoldDB" id="A0A1B3IR29"/>